<comment type="caution">
    <text evidence="2">The sequence shown here is derived from an EMBL/GenBank/DDBJ whole genome shotgun (WGS) entry which is preliminary data.</text>
</comment>
<protein>
    <recommendedName>
        <fullName evidence="4">Membrane transporter protein</fullName>
    </recommendedName>
</protein>
<organism evidence="2 3">
    <name type="scientific">Luethyella okanaganae</name>
    <dbReference type="NCBI Taxonomy" id="69372"/>
    <lineage>
        <taxon>Bacteria</taxon>
        <taxon>Bacillati</taxon>
        <taxon>Actinomycetota</taxon>
        <taxon>Actinomycetes</taxon>
        <taxon>Micrococcales</taxon>
        <taxon>Microbacteriaceae</taxon>
        <taxon>Luethyella</taxon>
    </lineage>
</organism>
<keyword evidence="1" id="KW-0812">Transmembrane</keyword>
<dbReference type="RefSeq" id="WP_386727311.1">
    <property type="nucleotide sequence ID" value="NZ_JBHSTP010000001.1"/>
</dbReference>
<reference evidence="3" key="1">
    <citation type="journal article" date="2019" name="Int. J. Syst. Evol. Microbiol.">
        <title>The Global Catalogue of Microorganisms (GCM) 10K type strain sequencing project: providing services to taxonomists for standard genome sequencing and annotation.</title>
        <authorList>
            <consortium name="The Broad Institute Genomics Platform"/>
            <consortium name="The Broad Institute Genome Sequencing Center for Infectious Disease"/>
            <person name="Wu L."/>
            <person name="Ma J."/>
        </authorList>
    </citation>
    <scope>NUCLEOTIDE SEQUENCE [LARGE SCALE GENOMIC DNA]</scope>
    <source>
        <strain evidence="3">CCUG 43304</strain>
    </source>
</reference>
<sequence>MFVTVPQLVNEPSSAGGTGSLGLTVFSALVGGSLGFAMGVATGATAYLVYVLVSYLRASAAVRTLLPALTGSATAFAVFGSFARWATGRALIESVTVSVAAFVILATGAAWLLSRGASS</sequence>
<feature type="transmembrane region" description="Helical" evidence="1">
    <location>
        <begin position="65"/>
        <end position="85"/>
    </location>
</feature>
<dbReference type="Proteomes" id="UP001596306">
    <property type="component" value="Unassembled WGS sequence"/>
</dbReference>
<accession>A0ABW1VCS3</accession>
<proteinExistence type="predicted"/>
<evidence type="ECO:0008006" key="4">
    <source>
        <dbReference type="Google" id="ProtNLM"/>
    </source>
</evidence>
<evidence type="ECO:0000256" key="1">
    <source>
        <dbReference type="SAM" id="Phobius"/>
    </source>
</evidence>
<name>A0ABW1VCS3_9MICO</name>
<evidence type="ECO:0000313" key="2">
    <source>
        <dbReference type="EMBL" id="MFC6355037.1"/>
    </source>
</evidence>
<keyword evidence="1" id="KW-0472">Membrane</keyword>
<dbReference type="EMBL" id="JBHSTP010000001">
    <property type="protein sequence ID" value="MFC6355037.1"/>
    <property type="molecule type" value="Genomic_DNA"/>
</dbReference>
<gene>
    <name evidence="2" type="ORF">ACFQB0_02765</name>
</gene>
<keyword evidence="1" id="KW-1133">Transmembrane helix</keyword>
<keyword evidence="3" id="KW-1185">Reference proteome</keyword>
<feature type="transmembrane region" description="Helical" evidence="1">
    <location>
        <begin position="91"/>
        <end position="113"/>
    </location>
</feature>
<evidence type="ECO:0000313" key="3">
    <source>
        <dbReference type="Proteomes" id="UP001596306"/>
    </source>
</evidence>
<feature type="transmembrane region" description="Helical" evidence="1">
    <location>
        <begin position="20"/>
        <end position="53"/>
    </location>
</feature>